<evidence type="ECO:0000313" key="3">
    <source>
        <dbReference type="Proteomes" id="UP000203507"/>
    </source>
</evidence>
<dbReference type="Proteomes" id="UP000203507">
    <property type="component" value="Segment"/>
</dbReference>
<dbReference type="KEGG" id="vg:32878149"/>
<sequence length="715" mass="80889">MYRDMLADFVEPEETAVPVLCPFLPPRINQNTQIPTSVVSKGRLIILGPATAKHLSSFLLAEDAQPTLLSLIKDELQDRRCTILCPLGIFMKEIEMLRMIYVTNTNHVIEVTTLGKRAQIYYRIAATTLQRYCNGNEGGTGWTLIFKNGKGSDNIFTSPLARTRLNEALKQNPGNYHPFYDVTYQSPCFSSISNLAAQMFATFTSNRIKSELQRLKSYISHYAGAFFQVMLSDQDFDVFLHIVPEAILTERIETFTNQSLNLKPTCPSGHESVLMGVLAFKSKNKDCVGMRLLMRDINGSHYTCNPQTGEWINPRIMGGDISSTNVQHLLDREANDCCCFDRLYDKSTSFFLRESLITAMHLAVLQTMAPRFRDGGIVEISPHNQTHFFNPYLFTPDVSHGVCYVAQKPRCFAIRTITCDPLLNTYHEYTDDMTQMATHPHELISIIKEKNLKALSTQYDRMEITENKCDEDIYPVMLQPLSPTLWGFTSCCDVEESELCNTSIAEEPTCGAEKEFSEDSNTNETCAFQDDDDAVLEHPKNLRFFEERAKRPEQEPDLDEAQETECNNPQQNSEVTVKIPSGTESEEIIENEENALPAPPNYCEALHYLAQSHLREVNDIEIQKTIEETIESTILMSPFDEVNVEVQTSSEEPPPLPPKKKQAKKRTTKPKQLSCPKKLKKSPTAAKPSKTSKKLTFRDNFTFGDESAESESAVL</sequence>
<dbReference type="EMBL" id="KX832224">
    <property type="protein sequence ID" value="ARR28815.1"/>
    <property type="molecule type" value="Genomic_DNA"/>
</dbReference>
<reference evidence="2" key="1">
    <citation type="journal article" date="2017" name="Vet. Pathol.">
        <title>Ranid Herpesvirus 3 and Proliferative Dermatitis in Free-Ranging Wild Common Frogs (Rana Temporaria).</title>
        <authorList>
            <person name="Origgi F.C."/>
            <person name="Schmidt B.R."/>
            <person name="Lohmann P."/>
            <person name="Otten P."/>
            <person name="Akdesir E."/>
            <person name="Gaschen V."/>
            <person name="Aguilar-Bultet L."/>
            <person name="Wahli T."/>
            <person name="Sattler U."/>
            <person name="Stoffel M.H."/>
        </authorList>
    </citation>
    <scope>NUCLEOTIDE SEQUENCE [LARGE SCALE GENOMIC DNA]</scope>
    <source>
        <strain evidence="2">FO1_2015</strain>
    </source>
</reference>
<organism evidence="2">
    <name type="scientific">Ranid herpesvirus 3</name>
    <dbReference type="NCBI Taxonomy" id="1987509"/>
    <lineage>
        <taxon>Viruses</taxon>
        <taxon>Duplodnaviria</taxon>
        <taxon>Heunggongvirae</taxon>
        <taxon>Peploviricota</taxon>
        <taxon>Herviviricetes</taxon>
        <taxon>Herpesvirales</taxon>
        <taxon>Alloherpesviridae</taxon>
        <taxon>Batravirus</taxon>
        <taxon>Batravirus ranidallo3</taxon>
    </lineage>
</organism>
<dbReference type="RefSeq" id="YP_009362324.1">
    <property type="nucleotide sequence ID" value="NC_034618.1"/>
</dbReference>
<accession>A0A1X9T587</accession>
<feature type="compositionally biased region" description="Basic residues" evidence="1">
    <location>
        <begin position="658"/>
        <end position="669"/>
    </location>
</feature>
<feature type="compositionally biased region" description="Polar residues" evidence="1">
    <location>
        <begin position="564"/>
        <end position="574"/>
    </location>
</feature>
<evidence type="ECO:0000313" key="2">
    <source>
        <dbReference type="EMBL" id="ARR28815.1"/>
    </source>
</evidence>
<name>A0A1X9T587_9VIRU</name>
<evidence type="ECO:0000256" key="1">
    <source>
        <dbReference type="SAM" id="MobiDB-lite"/>
    </source>
</evidence>
<feature type="region of interest" description="Disordered" evidence="1">
    <location>
        <begin position="547"/>
        <end position="574"/>
    </location>
</feature>
<proteinExistence type="predicted"/>
<dbReference type="GeneID" id="32878149"/>
<keyword evidence="3" id="KW-1185">Reference proteome</keyword>
<protein>
    <submittedName>
        <fullName evidence="2">Fibrinogen C-terminal domain-like motif protein</fullName>
    </submittedName>
</protein>
<feature type="region of interest" description="Disordered" evidence="1">
    <location>
        <begin position="644"/>
        <end position="715"/>
    </location>
</feature>